<dbReference type="EMBL" id="JAAAPU010000016">
    <property type="protein sequence ID" value="KAF4207690.1"/>
    <property type="molecule type" value="Genomic_DNA"/>
</dbReference>
<evidence type="ECO:0000313" key="4">
    <source>
        <dbReference type="Proteomes" id="UP000649114"/>
    </source>
</evidence>
<reference evidence="2" key="3">
    <citation type="submission" date="2020-04" db="EMBL/GenBank/DDBJ databases">
        <authorList>
            <person name="Santos R.A.C."/>
            <person name="Steenwyk J.L."/>
            <person name="Rivero-Menendez O."/>
            <person name="Mead M.E."/>
            <person name="Silva L.P."/>
            <person name="Bastos R.W."/>
            <person name="Alastruey-Izquierdo A."/>
            <person name="Goldman G.H."/>
            <person name="Rokas A."/>
        </authorList>
    </citation>
    <scope>NUCLEOTIDE SEQUENCE</scope>
    <source>
        <strain evidence="2">CNM-CM8927</strain>
    </source>
</reference>
<organism evidence="2 4">
    <name type="scientific">Aspergillus lentulus</name>
    <dbReference type="NCBI Taxonomy" id="293939"/>
    <lineage>
        <taxon>Eukaryota</taxon>
        <taxon>Fungi</taxon>
        <taxon>Dikarya</taxon>
        <taxon>Ascomycota</taxon>
        <taxon>Pezizomycotina</taxon>
        <taxon>Eurotiomycetes</taxon>
        <taxon>Eurotiomycetidae</taxon>
        <taxon>Eurotiales</taxon>
        <taxon>Aspergillaceae</taxon>
        <taxon>Aspergillus</taxon>
        <taxon>Aspergillus subgen. Fumigati</taxon>
    </lineage>
</organism>
<keyword evidence="3" id="KW-1185">Reference proteome</keyword>
<accession>A0AAN5YUG8</accession>
<evidence type="ECO:0000313" key="3">
    <source>
        <dbReference type="Proteomes" id="UP000465220"/>
    </source>
</evidence>
<gene>
    <name evidence="2" type="ORF">CNMCM8927_002387</name>
    <name evidence="1" type="ORF">IFM60648_06387</name>
</gene>
<reference evidence="1 3" key="2">
    <citation type="submission" date="2020-01" db="EMBL/GenBank/DDBJ databases">
        <title>Draft genome sequence of Aspergillus lentulus IFM 60648.</title>
        <authorList>
            <person name="Takahashi H."/>
            <person name="Yaguchi T."/>
        </authorList>
    </citation>
    <scope>NUCLEOTIDE SEQUENCE [LARGE SCALE GENOMIC DNA]</scope>
    <source>
        <strain evidence="1 3">IFM 60648</strain>
    </source>
</reference>
<evidence type="ECO:0000313" key="1">
    <source>
        <dbReference type="EMBL" id="GFF82531.1"/>
    </source>
</evidence>
<sequence length="69" mass="7756">MVAQVYKTFTAEQVTDDMLVKAAGLFNENYGVWAKLSKKAGKPVKLSERRLRQQYLLRTTDDAGSFTLG</sequence>
<reference evidence="2" key="1">
    <citation type="journal article" date="2020" name="bioRxiv">
        <title>Genomic and phenotypic heterogeneity of clinical isolates of the human pathogens Aspergillus fumigatus, Aspergillus lentulus and Aspergillus fumigatiaffinis.</title>
        <authorList>
            <person name="dos Santos R.A.C."/>
            <person name="Steenwyk J.L."/>
            <person name="Rivero-Menendez O."/>
            <person name="Mead M.E."/>
            <person name="Silva L.P."/>
            <person name="Bastos R.W."/>
            <person name="Alastruey-Izquierdo A."/>
            <person name="Goldman G.H."/>
            <person name="Rokas A."/>
        </authorList>
    </citation>
    <scope>NUCLEOTIDE SEQUENCE</scope>
    <source>
        <strain evidence="2">CNM-CM8927</strain>
    </source>
</reference>
<dbReference type="Proteomes" id="UP000649114">
    <property type="component" value="Unassembled WGS sequence"/>
</dbReference>
<evidence type="ECO:0000313" key="2">
    <source>
        <dbReference type="EMBL" id="KAF4207690.1"/>
    </source>
</evidence>
<dbReference type="Proteomes" id="UP000465220">
    <property type="component" value="Unassembled WGS sequence"/>
</dbReference>
<protein>
    <submittedName>
        <fullName evidence="2">Uncharacterized protein</fullName>
    </submittedName>
</protein>
<dbReference type="EMBL" id="BLKI01000037">
    <property type="protein sequence ID" value="GFF82531.1"/>
    <property type="molecule type" value="Genomic_DNA"/>
</dbReference>
<dbReference type="AlphaFoldDB" id="A0AAN5YUG8"/>
<proteinExistence type="predicted"/>
<name>A0AAN5YUG8_ASPLE</name>
<comment type="caution">
    <text evidence="2">The sequence shown here is derived from an EMBL/GenBank/DDBJ whole genome shotgun (WGS) entry which is preliminary data.</text>
</comment>